<comment type="caution">
    <text evidence="1">The sequence shown here is derived from an EMBL/GenBank/DDBJ whole genome shotgun (WGS) entry which is preliminary data.</text>
</comment>
<evidence type="ECO:0000313" key="1">
    <source>
        <dbReference type="EMBL" id="GIQ90402.1"/>
    </source>
</evidence>
<protein>
    <submittedName>
        <fullName evidence="1">Uncharacterized protein</fullName>
    </submittedName>
</protein>
<gene>
    <name evidence="1" type="ORF">KIPB_013184</name>
</gene>
<dbReference type="AlphaFoldDB" id="A0A9K3GPC2"/>
<name>A0A9K3GPC2_9EUKA</name>
<dbReference type="EMBL" id="BDIP01006135">
    <property type="protein sequence ID" value="GIQ90402.1"/>
    <property type="molecule type" value="Genomic_DNA"/>
</dbReference>
<reference evidence="1 2" key="1">
    <citation type="journal article" date="2018" name="PLoS ONE">
        <title>The draft genome of Kipferlia bialata reveals reductive genome evolution in fornicate parasites.</title>
        <authorList>
            <person name="Tanifuji G."/>
            <person name="Takabayashi S."/>
            <person name="Kume K."/>
            <person name="Takagi M."/>
            <person name="Nakayama T."/>
            <person name="Kamikawa R."/>
            <person name="Inagaki Y."/>
            <person name="Hashimoto T."/>
        </authorList>
    </citation>
    <scope>NUCLEOTIDE SEQUENCE [LARGE SCALE GENOMIC DNA]</scope>
    <source>
        <strain evidence="1">NY0173</strain>
    </source>
</reference>
<proteinExistence type="predicted"/>
<sequence length="186" mass="21466">MSHTWDYKVIARTASVFTMSMYSEGEILAAALEIKPSLSQTEVRRRFYLLGGSPRWVFAPQSAFKCRLQETYAAATRMPLDLVKRVLNNTAPPIASFGCEDESRVPTCLLVAYSTRPEDIPLSERDTYQPTPFTERRQVFVSQYVEKIIADLLCKPYKEYLQTVEGVTPKKAWYRVWVSKWYSSRV</sequence>
<accession>A0A9K3GPC2</accession>
<keyword evidence="2" id="KW-1185">Reference proteome</keyword>
<dbReference type="Proteomes" id="UP000265618">
    <property type="component" value="Unassembled WGS sequence"/>
</dbReference>
<evidence type="ECO:0000313" key="2">
    <source>
        <dbReference type="Proteomes" id="UP000265618"/>
    </source>
</evidence>
<organism evidence="1 2">
    <name type="scientific">Kipferlia bialata</name>
    <dbReference type="NCBI Taxonomy" id="797122"/>
    <lineage>
        <taxon>Eukaryota</taxon>
        <taxon>Metamonada</taxon>
        <taxon>Carpediemonas-like organisms</taxon>
        <taxon>Kipferlia</taxon>
    </lineage>
</organism>